<dbReference type="Pfam" id="PF00001">
    <property type="entry name" value="7tm_1"/>
    <property type="match status" value="1"/>
</dbReference>
<dbReference type="Gene3D" id="1.20.1070.10">
    <property type="entry name" value="Rhodopsin 7-helix transmembrane proteins"/>
    <property type="match status" value="1"/>
</dbReference>
<evidence type="ECO:0000256" key="6">
    <source>
        <dbReference type="ARBA" id="ARBA00023136"/>
    </source>
</evidence>
<evidence type="ECO:0000256" key="5">
    <source>
        <dbReference type="ARBA" id="ARBA00023040"/>
    </source>
</evidence>
<keyword evidence="8" id="KW-0675">Receptor</keyword>
<proteinExistence type="inferred from homology"/>
<keyword evidence="3 13" id="KW-0812">Transmembrane</keyword>
<evidence type="ECO:0000313" key="16">
    <source>
        <dbReference type="Proteomes" id="UP001152622"/>
    </source>
</evidence>
<evidence type="ECO:0000256" key="9">
    <source>
        <dbReference type="ARBA" id="ARBA00023180"/>
    </source>
</evidence>
<evidence type="ECO:0000256" key="3">
    <source>
        <dbReference type="ARBA" id="ARBA00022692"/>
    </source>
</evidence>
<dbReference type="SUPFAM" id="SSF81321">
    <property type="entry name" value="Family A G protein-coupled receptor-like"/>
    <property type="match status" value="1"/>
</dbReference>
<comment type="caution">
    <text evidence="15">The sequence shown here is derived from an EMBL/GenBank/DDBJ whole genome shotgun (WGS) entry which is preliminary data.</text>
</comment>
<dbReference type="InterPro" id="IPR000276">
    <property type="entry name" value="GPCR_Rhodpsn"/>
</dbReference>
<feature type="transmembrane region" description="Helical" evidence="13">
    <location>
        <begin position="32"/>
        <end position="58"/>
    </location>
</feature>
<evidence type="ECO:0000256" key="2">
    <source>
        <dbReference type="ARBA" id="ARBA00022475"/>
    </source>
</evidence>
<keyword evidence="5" id="KW-0297">G-protein coupled receptor</keyword>
<dbReference type="PANTHER" id="PTHR24225:SF0">
    <property type="entry name" value="N-FORMYL PEPTIDE RECEPTOR 2"/>
    <property type="match status" value="1"/>
</dbReference>
<evidence type="ECO:0000256" key="4">
    <source>
        <dbReference type="ARBA" id="ARBA00022989"/>
    </source>
</evidence>
<dbReference type="InterPro" id="IPR017452">
    <property type="entry name" value="GPCR_Rhodpsn_7TM"/>
</dbReference>
<evidence type="ECO:0000313" key="15">
    <source>
        <dbReference type="EMBL" id="KAJ8379425.1"/>
    </source>
</evidence>
<dbReference type="GO" id="GO:0004930">
    <property type="term" value="F:G protein-coupled receptor activity"/>
    <property type="evidence" value="ECO:0007669"/>
    <property type="project" value="UniProtKB-KW"/>
</dbReference>
<dbReference type="EMBL" id="JAINUF010000001">
    <property type="protein sequence ID" value="KAJ8379425.1"/>
    <property type="molecule type" value="Genomic_DNA"/>
</dbReference>
<keyword evidence="6 13" id="KW-0472">Membrane</keyword>
<evidence type="ECO:0000256" key="7">
    <source>
        <dbReference type="ARBA" id="ARBA00023157"/>
    </source>
</evidence>
<keyword evidence="10" id="KW-0807">Transducer</keyword>
<dbReference type="GO" id="GO:0006954">
    <property type="term" value="P:inflammatory response"/>
    <property type="evidence" value="ECO:0007669"/>
    <property type="project" value="TreeGrafter"/>
</dbReference>
<organism evidence="15 16">
    <name type="scientific">Synaphobranchus kaupii</name>
    <name type="common">Kaup's arrowtooth eel</name>
    <dbReference type="NCBI Taxonomy" id="118154"/>
    <lineage>
        <taxon>Eukaryota</taxon>
        <taxon>Metazoa</taxon>
        <taxon>Chordata</taxon>
        <taxon>Craniata</taxon>
        <taxon>Vertebrata</taxon>
        <taxon>Euteleostomi</taxon>
        <taxon>Actinopterygii</taxon>
        <taxon>Neopterygii</taxon>
        <taxon>Teleostei</taxon>
        <taxon>Anguilliformes</taxon>
        <taxon>Synaphobranchidae</taxon>
        <taxon>Synaphobranchus</taxon>
    </lineage>
</organism>
<dbReference type="OrthoDB" id="8888548at2759"/>
<sequence length="337" mass="37964">MLQNNTTYDYEYDYNYTFLTNSENKVREGITYMYVVTYSVILSLGLLLHMFVICTIICKMKETAATIWFLGLSVTHLVTLLLLPLQIVSALDDFTWRFAGALCKICSYMAFINMHSTALMLAFISVIRCLSGPISRFFCRHGVSTGVVLLSWVAGGVLSTPSLLYRNSEDTSFGVLCRDTYRDTGNKEKAVVVNRFLFGWLCPLFVVFVTSCLMSMKRNRALIKTSKSYGIIRVMIIAYFLCWLPYHILMLFKLYAVEYRTVLLTVGIPIGTALSFLNSCLNPIIYIKMGSCKNMGWMQDAFSTASPGNNQATSEAMAEEDMSLQNAKSGEPEQDDP</sequence>
<accession>A0A9Q1JC51</accession>
<feature type="domain" description="G-protein coupled receptors family 1 profile" evidence="14">
    <location>
        <begin position="45"/>
        <end position="286"/>
    </location>
</feature>
<dbReference type="PANTHER" id="PTHR24225">
    <property type="entry name" value="CHEMOTACTIC RECEPTOR"/>
    <property type="match status" value="1"/>
</dbReference>
<reference evidence="15" key="1">
    <citation type="journal article" date="2023" name="Science">
        <title>Genome structures resolve the early diversification of teleost fishes.</title>
        <authorList>
            <person name="Parey E."/>
            <person name="Louis A."/>
            <person name="Montfort J."/>
            <person name="Bouchez O."/>
            <person name="Roques C."/>
            <person name="Iampietro C."/>
            <person name="Lluch J."/>
            <person name="Castinel A."/>
            <person name="Donnadieu C."/>
            <person name="Desvignes T."/>
            <person name="Floi Bucao C."/>
            <person name="Jouanno E."/>
            <person name="Wen M."/>
            <person name="Mejri S."/>
            <person name="Dirks R."/>
            <person name="Jansen H."/>
            <person name="Henkel C."/>
            <person name="Chen W.J."/>
            <person name="Zahm M."/>
            <person name="Cabau C."/>
            <person name="Klopp C."/>
            <person name="Thompson A.W."/>
            <person name="Robinson-Rechavi M."/>
            <person name="Braasch I."/>
            <person name="Lecointre G."/>
            <person name="Bobe J."/>
            <person name="Postlethwait J.H."/>
            <person name="Berthelot C."/>
            <person name="Roest Crollius H."/>
            <person name="Guiguen Y."/>
        </authorList>
    </citation>
    <scope>NUCLEOTIDE SEQUENCE</scope>
    <source>
        <strain evidence="15">WJC10195</strain>
    </source>
</reference>
<dbReference type="GO" id="GO:0004875">
    <property type="term" value="F:complement receptor activity"/>
    <property type="evidence" value="ECO:0007669"/>
    <property type="project" value="TreeGrafter"/>
</dbReference>
<name>A0A9Q1JC51_SYNKA</name>
<keyword evidence="16" id="KW-1185">Reference proteome</keyword>
<feature type="region of interest" description="Disordered" evidence="12">
    <location>
        <begin position="306"/>
        <end position="337"/>
    </location>
</feature>
<feature type="transmembrane region" description="Helical" evidence="13">
    <location>
        <begin position="142"/>
        <end position="164"/>
    </location>
</feature>
<evidence type="ECO:0000256" key="11">
    <source>
        <dbReference type="ARBA" id="ARBA00025736"/>
    </source>
</evidence>
<comment type="similarity">
    <text evidence="11">Belongs to the chemokine-like receptor (CMKLR) family.</text>
</comment>
<gene>
    <name evidence="15" type="ORF">SKAU_G00002030</name>
</gene>
<dbReference type="GO" id="GO:0005886">
    <property type="term" value="C:plasma membrane"/>
    <property type="evidence" value="ECO:0007669"/>
    <property type="project" value="UniProtKB-SubCell"/>
</dbReference>
<keyword evidence="4 13" id="KW-1133">Transmembrane helix</keyword>
<dbReference type="GO" id="GO:0007200">
    <property type="term" value="P:phospholipase C-activating G protein-coupled receptor signaling pathway"/>
    <property type="evidence" value="ECO:0007669"/>
    <property type="project" value="TreeGrafter"/>
</dbReference>
<evidence type="ECO:0000256" key="10">
    <source>
        <dbReference type="ARBA" id="ARBA00023224"/>
    </source>
</evidence>
<evidence type="ECO:0000259" key="14">
    <source>
        <dbReference type="PROSITE" id="PS50262"/>
    </source>
</evidence>
<feature type="transmembrane region" description="Helical" evidence="13">
    <location>
        <begin position="236"/>
        <end position="256"/>
    </location>
</feature>
<dbReference type="PRINTS" id="PR00237">
    <property type="entry name" value="GPCRRHODOPSN"/>
</dbReference>
<evidence type="ECO:0000256" key="1">
    <source>
        <dbReference type="ARBA" id="ARBA00004651"/>
    </source>
</evidence>
<protein>
    <recommendedName>
        <fullName evidence="14">G-protein coupled receptors family 1 profile domain-containing protein</fullName>
    </recommendedName>
</protein>
<dbReference type="InterPro" id="IPR000826">
    <property type="entry name" value="Formyl_rcpt-rel"/>
</dbReference>
<feature type="transmembrane region" description="Helical" evidence="13">
    <location>
        <begin position="65"/>
        <end position="88"/>
    </location>
</feature>
<comment type="subcellular location">
    <subcellularLocation>
        <location evidence="1">Cell membrane</location>
        <topology evidence="1">Multi-pass membrane protein</topology>
    </subcellularLocation>
</comment>
<keyword evidence="7" id="KW-1015">Disulfide bond</keyword>
<dbReference type="AlphaFoldDB" id="A0A9Q1JC51"/>
<dbReference type="PROSITE" id="PS50262">
    <property type="entry name" value="G_PROTEIN_RECEP_F1_2"/>
    <property type="match status" value="1"/>
</dbReference>
<dbReference type="GO" id="GO:0007204">
    <property type="term" value="P:positive regulation of cytosolic calcium ion concentration"/>
    <property type="evidence" value="ECO:0007669"/>
    <property type="project" value="TreeGrafter"/>
</dbReference>
<feature type="transmembrane region" description="Helical" evidence="13">
    <location>
        <begin position="197"/>
        <end position="216"/>
    </location>
</feature>
<dbReference type="Proteomes" id="UP001152622">
    <property type="component" value="Chromosome 1"/>
</dbReference>
<evidence type="ECO:0000256" key="13">
    <source>
        <dbReference type="SAM" id="Phobius"/>
    </source>
</evidence>
<feature type="transmembrane region" description="Helical" evidence="13">
    <location>
        <begin position="108"/>
        <end position="130"/>
    </location>
</feature>
<evidence type="ECO:0000256" key="8">
    <source>
        <dbReference type="ARBA" id="ARBA00023170"/>
    </source>
</evidence>
<keyword evidence="9" id="KW-0325">Glycoprotein</keyword>
<evidence type="ECO:0000256" key="12">
    <source>
        <dbReference type="SAM" id="MobiDB-lite"/>
    </source>
</evidence>
<keyword evidence="2" id="KW-1003">Cell membrane</keyword>
<feature type="transmembrane region" description="Helical" evidence="13">
    <location>
        <begin position="262"/>
        <end position="287"/>
    </location>
</feature>